<evidence type="ECO:0000313" key="2">
    <source>
        <dbReference type="EMBL" id="GGD42486.1"/>
    </source>
</evidence>
<keyword evidence="1" id="KW-0175">Coiled coil</keyword>
<dbReference type="EMBL" id="BMJJ01000020">
    <property type="protein sequence ID" value="GGD42486.1"/>
    <property type="molecule type" value="Genomic_DNA"/>
</dbReference>
<reference evidence="2" key="1">
    <citation type="journal article" date="2014" name="Int. J. Syst. Evol. Microbiol.">
        <title>Complete genome sequence of Corynebacterium casei LMG S-19264T (=DSM 44701T), isolated from a smear-ripened cheese.</title>
        <authorList>
            <consortium name="US DOE Joint Genome Institute (JGI-PGF)"/>
            <person name="Walter F."/>
            <person name="Albersmeier A."/>
            <person name="Kalinowski J."/>
            <person name="Ruckert C."/>
        </authorList>
    </citation>
    <scope>NUCLEOTIDE SEQUENCE</scope>
    <source>
        <strain evidence="2">CGMCC 1.15493</strain>
    </source>
</reference>
<accession>A0A916YEP2</accession>
<dbReference type="AlphaFoldDB" id="A0A916YEP2"/>
<comment type="caution">
    <text evidence="2">The sequence shown here is derived from an EMBL/GenBank/DDBJ whole genome shotgun (WGS) entry which is preliminary data.</text>
</comment>
<sequence length="239" mass="26253">MVKLAGLISTTATALGIPEATLAIAFRSLRESGLMTTGGRGRAAPDMTYLDQARLVIWALVTDKPAMAEHAAVDFGRLICTEIEPAPDRSPEAGAREINPLQKAYKFEDAVAELLRVFSEDTQLEYFQSECFESALGVHLPPCEISVHVSSLTAIMYWRGDLYHFSDADQSLLDNVVLDAFEQDVDAAEMAEKLTALEAENQRYVEKAARYKSNIKITRGIMTNTIDSLATAFRASVDV</sequence>
<dbReference type="RefSeq" id="WP_188855306.1">
    <property type="nucleotide sequence ID" value="NZ_BMJJ01000020.1"/>
</dbReference>
<gene>
    <name evidence="2" type="ORF">GCM10011335_51480</name>
</gene>
<evidence type="ECO:0000313" key="3">
    <source>
        <dbReference type="Proteomes" id="UP000613160"/>
    </source>
</evidence>
<name>A0A916YEP2_9HYPH</name>
<proteinExistence type="predicted"/>
<protein>
    <submittedName>
        <fullName evidence="2">Uncharacterized protein</fullName>
    </submittedName>
</protein>
<evidence type="ECO:0000256" key="1">
    <source>
        <dbReference type="SAM" id="Coils"/>
    </source>
</evidence>
<dbReference type="Proteomes" id="UP000613160">
    <property type="component" value="Unassembled WGS sequence"/>
</dbReference>
<organism evidence="2 3">
    <name type="scientific">Aureimonas glaciei</name>
    <dbReference type="NCBI Taxonomy" id="1776957"/>
    <lineage>
        <taxon>Bacteria</taxon>
        <taxon>Pseudomonadati</taxon>
        <taxon>Pseudomonadota</taxon>
        <taxon>Alphaproteobacteria</taxon>
        <taxon>Hyphomicrobiales</taxon>
        <taxon>Aurantimonadaceae</taxon>
        <taxon>Aureimonas</taxon>
    </lineage>
</organism>
<reference evidence="2" key="2">
    <citation type="submission" date="2020-09" db="EMBL/GenBank/DDBJ databases">
        <authorList>
            <person name="Sun Q."/>
            <person name="Zhou Y."/>
        </authorList>
    </citation>
    <scope>NUCLEOTIDE SEQUENCE</scope>
    <source>
        <strain evidence="2">CGMCC 1.15493</strain>
    </source>
</reference>
<feature type="coiled-coil region" evidence="1">
    <location>
        <begin position="187"/>
        <end position="214"/>
    </location>
</feature>
<keyword evidence="3" id="KW-1185">Reference proteome</keyword>